<evidence type="ECO:0000313" key="1">
    <source>
        <dbReference type="EMBL" id="QHT93165.1"/>
    </source>
</evidence>
<dbReference type="AlphaFoldDB" id="A0A6C0IKZ8"/>
<protein>
    <submittedName>
        <fullName evidence="1">Uncharacterized protein</fullName>
    </submittedName>
</protein>
<organism evidence="1">
    <name type="scientific">viral metagenome</name>
    <dbReference type="NCBI Taxonomy" id="1070528"/>
    <lineage>
        <taxon>unclassified sequences</taxon>
        <taxon>metagenomes</taxon>
        <taxon>organismal metagenomes</taxon>
    </lineage>
</organism>
<reference evidence="1" key="1">
    <citation type="journal article" date="2020" name="Nature">
        <title>Giant virus diversity and host interactions through global metagenomics.</title>
        <authorList>
            <person name="Schulz F."/>
            <person name="Roux S."/>
            <person name="Paez-Espino D."/>
            <person name="Jungbluth S."/>
            <person name="Walsh D.A."/>
            <person name="Denef V.J."/>
            <person name="McMahon K.D."/>
            <person name="Konstantinidis K.T."/>
            <person name="Eloe-Fadrosh E.A."/>
            <person name="Kyrpides N.C."/>
            <person name="Woyke T."/>
        </authorList>
    </citation>
    <scope>NUCLEOTIDE SEQUENCE</scope>
    <source>
        <strain evidence="1">GVMAG-M-3300023210-19</strain>
    </source>
</reference>
<name>A0A6C0IKZ8_9ZZZZ</name>
<sequence length="510" mass="59803">MFGSANEAMYNKYMVHWTKWSNMRASVYNENLFMYMMNAYLHNKNLGPAFHYENLMDILITSSTKKKSKYENLLAININPFLSQDEKNEYIRIYNSTQRAYTAMSRFAFIWKYKRAVVGNSTDMMMNEIKRGDRGVVEVYQSGSVFLFRTSEVNRIVENSICNTEYMFPAPKTVKNPFNNLPFTKANLYAMYFGMDKMFTAKMPIIFYNYFACNFNLKTFYDKNQTIIRDKGISDYLKNTEESELYDDAFDMLDYVETYTIGRIHFDISDECCKCCIVKIMKPYLKLYFIHKHSLNKYEIKQSFYELRYKLFGLLDHNPQFGRKLRVRCNPGLENKRTYRTKYNLDHPCNAIAFDKDKYNDAHLDVSFVDQEEYPYNYEDGIAEPILMQHIRFNRRAGNVLNDESVVSETDSDDESVASEIDSDDESVILETIVQNDSSELEEGEILEDNNEPEVEVGFELDFTGDTSAVQDDTDLEDMDEIIERATELCVRLDTTLFEEADDNTDNTDV</sequence>
<proteinExistence type="predicted"/>
<accession>A0A6C0IKZ8</accession>
<dbReference type="EMBL" id="MN740201">
    <property type="protein sequence ID" value="QHT93165.1"/>
    <property type="molecule type" value="Genomic_DNA"/>
</dbReference>